<dbReference type="SUPFAM" id="SSF56300">
    <property type="entry name" value="Metallo-dependent phosphatases"/>
    <property type="match status" value="1"/>
</dbReference>
<dbReference type="EMBL" id="WUUS01000003">
    <property type="protein sequence ID" value="MXR40715.1"/>
    <property type="molecule type" value="Genomic_DNA"/>
</dbReference>
<dbReference type="InterPro" id="IPR029052">
    <property type="entry name" value="Metallo-depent_PP-like"/>
</dbReference>
<evidence type="ECO:0000259" key="1">
    <source>
        <dbReference type="Pfam" id="PF00149"/>
    </source>
</evidence>
<evidence type="ECO:0000313" key="3">
    <source>
        <dbReference type="Proteomes" id="UP000437065"/>
    </source>
</evidence>
<sequence>MTTITVLNDLHLKPAYDGVGSELTLPPETDLIVVVGDLLDTPNRESVQLGRDVLERFDRSHVPTVLIPGNHDPLDTCSELAADFDSVYLAHERRVQLTDLTDDRSNGSELSVVGVGCTQFDAGREIPYETGDAFDVYTEHGHVDEYREGVAVDEVLAGVDDLVAGTRTPAELCSDFGLDRRHRDGFDAILRTADSLIELLRVDHPTVLASHVPPFGTTLDVHHSAEGRAEDRLHNGWMALSGAIRQAAPLVGVFGHSHIRGYDSFEDSETHLLNGGFRGVTTIELEGSGVGFSFHTAEWLPGES</sequence>
<organism evidence="2 3">
    <name type="scientific">Halobaculum saliterrae</name>
    <dbReference type="NCBI Taxonomy" id="2073113"/>
    <lineage>
        <taxon>Archaea</taxon>
        <taxon>Methanobacteriati</taxon>
        <taxon>Methanobacteriota</taxon>
        <taxon>Stenosarchaea group</taxon>
        <taxon>Halobacteria</taxon>
        <taxon>Halobacteriales</taxon>
        <taxon>Haloferacaceae</taxon>
        <taxon>Halobaculum</taxon>
    </lineage>
</organism>
<dbReference type="InterPro" id="IPR004843">
    <property type="entry name" value="Calcineurin-like_PHP"/>
</dbReference>
<gene>
    <name evidence="2" type="ORF">GRX01_05080</name>
</gene>
<dbReference type="Gene3D" id="3.60.21.10">
    <property type="match status" value="1"/>
</dbReference>
<reference evidence="2 3" key="1">
    <citation type="submission" date="2019-12" db="EMBL/GenBank/DDBJ databases">
        <title>Isolation and characterization of three novel carbon monoxide-oxidizing members of Halobacteria from salione crusts and soils.</title>
        <authorList>
            <person name="Myers M.R."/>
            <person name="King G.M."/>
        </authorList>
    </citation>
    <scope>NUCLEOTIDE SEQUENCE [LARGE SCALE GENOMIC DNA]</scope>
    <source>
        <strain evidence="2 3">WSA2</strain>
    </source>
</reference>
<feature type="domain" description="Calcineurin-like phosphoesterase" evidence="1">
    <location>
        <begin position="3"/>
        <end position="215"/>
    </location>
</feature>
<dbReference type="Proteomes" id="UP000437065">
    <property type="component" value="Unassembled WGS sequence"/>
</dbReference>
<dbReference type="GO" id="GO:0016787">
    <property type="term" value="F:hydrolase activity"/>
    <property type="evidence" value="ECO:0007669"/>
    <property type="project" value="InterPro"/>
</dbReference>
<dbReference type="Pfam" id="PF00149">
    <property type="entry name" value="Metallophos"/>
    <property type="match status" value="1"/>
</dbReference>
<keyword evidence="3" id="KW-1185">Reference proteome</keyword>
<accession>A0A6B0SPT4</accession>
<dbReference type="RefSeq" id="WP_159664120.1">
    <property type="nucleotide sequence ID" value="NZ_WUUS01000003.1"/>
</dbReference>
<name>A0A6B0SPT4_9EURY</name>
<evidence type="ECO:0000313" key="2">
    <source>
        <dbReference type="EMBL" id="MXR40715.1"/>
    </source>
</evidence>
<dbReference type="AlphaFoldDB" id="A0A6B0SPT4"/>
<protein>
    <recommendedName>
        <fullName evidence="1">Calcineurin-like phosphoesterase domain-containing protein</fullName>
    </recommendedName>
</protein>
<comment type="caution">
    <text evidence="2">The sequence shown here is derived from an EMBL/GenBank/DDBJ whole genome shotgun (WGS) entry which is preliminary data.</text>
</comment>
<dbReference type="OrthoDB" id="50367at2157"/>
<proteinExistence type="predicted"/>